<accession>A0A139ADT3</accession>
<evidence type="ECO:0000256" key="1">
    <source>
        <dbReference type="ARBA" id="ARBA00004123"/>
    </source>
</evidence>
<dbReference type="AlphaFoldDB" id="A0A139ADT3"/>
<evidence type="ECO:0000313" key="11">
    <source>
        <dbReference type="Proteomes" id="UP000070544"/>
    </source>
</evidence>
<comment type="subcellular location">
    <subcellularLocation>
        <location evidence="2">Cytoplasm</location>
    </subcellularLocation>
    <subcellularLocation>
        <location evidence="1">Nucleus</location>
    </subcellularLocation>
</comment>
<evidence type="ECO:0000313" key="10">
    <source>
        <dbReference type="EMBL" id="KXS14918.1"/>
    </source>
</evidence>
<dbReference type="InterPro" id="IPR025800">
    <property type="entry name" value="CaM-Lys-N-MeTrfase"/>
</dbReference>
<protein>
    <recommendedName>
        <fullName evidence="4">Calmodulin-lysine N-methyltransferase</fullName>
        <ecNumber evidence="3">2.1.1.60</ecNumber>
    </recommendedName>
</protein>
<dbReference type="GO" id="GO:0005737">
    <property type="term" value="C:cytoplasm"/>
    <property type="evidence" value="ECO:0007669"/>
    <property type="project" value="UniProtKB-SubCell"/>
</dbReference>
<dbReference type="GO" id="GO:0005634">
    <property type="term" value="C:nucleus"/>
    <property type="evidence" value="ECO:0007669"/>
    <property type="project" value="UniProtKB-SubCell"/>
</dbReference>
<evidence type="ECO:0000256" key="3">
    <source>
        <dbReference type="ARBA" id="ARBA00011914"/>
    </source>
</evidence>
<keyword evidence="5" id="KW-0963">Cytoplasm</keyword>
<dbReference type="SUPFAM" id="SSF53335">
    <property type="entry name" value="S-adenosyl-L-methionine-dependent methyltransferases"/>
    <property type="match status" value="1"/>
</dbReference>
<evidence type="ECO:0000256" key="6">
    <source>
        <dbReference type="ARBA" id="ARBA00022603"/>
    </source>
</evidence>
<dbReference type="STRING" id="1344416.A0A139ADT3"/>
<evidence type="ECO:0000256" key="9">
    <source>
        <dbReference type="SAM" id="MobiDB-lite"/>
    </source>
</evidence>
<name>A0A139ADT3_GONPJ</name>
<dbReference type="Pfam" id="PF10294">
    <property type="entry name" value="Methyltransf_16"/>
    <property type="match status" value="1"/>
</dbReference>
<reference evidence="10 11" key="1">
    <citation type="journal article" date="2015" name="Genome Biol. Evol.">
        <title>Phylogenomic analyses indicate that early fungi evolved digesting cell walls of algal ancestors of land plants.</title>
        <authorList>
            <person name="Chang Y."/>
            <person name="Wang S."/>
            <person name="Sekimoto S."/>
            <person name="Aerts A.L."/>
            <person name="Choi C."/>
            <person name="Clum A."/>
            <person name="LaButti K.M."/>
            <person name="Lindquist E.A."/>
            <person name="Yee Ngan C."/>
            <person name="Ohm R.A."/>
            <person name="Salamov A.A."/>
            <person name="Grigoriev I.V."/>
            <person name="Spatafora J.W."/>
            <person name="Berbee M.L."/>
        </authorList>
    </citation>
    <scope>NUCLEOTIDE SEQUENCE [LARGE SCALE GENOMIC DNA]</scope>
    <source>
        <strain evidence="10 11">JEL478</strain>
    </source>
</reference>
<sequence length="139" mass="15358">MQRRRNPFRGRTGGAGGARVIELGAGTGLLGLVVPRTFPVAEVVLTDKLGSLDLLRFNAEKNCVDAWRDGKVRMDELMWGAEKRAQELGTFDVIVVADCVSFSERRGPEAEGANQAKPSEVESRHARHRGKRDPSRKCR</sequence>
<dbReference type="InterPro" id="IPR029063">
    <property type="entry name" value="SAM-dependent_MTases_sf"/>
</dbReference>
<dbReference type="GO" id="GO:0018025">
    <property type="term" value="F:calmodulin-lysine N-methyltransferase activity"/>
    <property type="evidence" value="ECO:0007669"/>
    <property type="project" value="UniProtKB-EC"/>
</dbReference>
<keyword evidence="11" id="KW-1185">Reference proteome</keyword>
<evidence type="ECO:0000256" key="4">
    <source>
        <dbReference type="ARBA" id="ARBA00020594"/>
    </source>
</evidence>
<evidence type="ECO:0000256" key="8">
    <source>
        <dbReference type="ARBA" id="ARBA00023242"/>
    </source>
</evidence>
<dbReference type="Proteomes" id="UP000070544">
    <property type="component" value="Unassembled WGS sequence"/>
</dbReference>
<keyword evidence="8" id="KW-0539">Nucleus</keyword>
<keyword evidence="6" id="KW-0489">Methyltransferase</keyword>
<dbReference type="OrthoDB" id="407325at2759"/>
<evidence type="ECO:0000256" key="2">
    <source>
        <dbReference type="ARBA" id="ARBA00004496"/>
    </source>
</evidence>
<dbReference type="EMBL" id="KQ965765">
    <property type="protein sequence ID" value="KXS14918.1"/>
    <property type="molecule type" value="Genomic_DNA"/>
</dbReference>
<dbReference type="EC" id="2.1.1.60" evidence="3"/>
<feature type="region of interest" description="Disordered" evidence="9">
    <location>
        <begin position="104"/>
        <end position="139"/>
    </location>
</feature>
<dbReference type="GO" id="GO:0032259">
    <property type="term" value="P:methylation"/>
    <property type="evidence" value="ECO:0007669"/>
    <property type="project" value="UniProtKB-KW"/>
</dbReference>
<gene>
    <name evidence="10" type="ORF">M427DRAFT_332102</name>
</gene>
<keyword evidence="7" id="KW-0808">Transferase</keyword>
<organism evidence="10 11">
    <name type="scientific">Gonapodya prolifera (strain JEL478)</name>
    <name type="common">Monoblepharis prolifera</name>
    <dbReference type="NCBI Taxonomy" id="1344416"/>
    <lineage>
        <taxon>Eukaryota</taxon>
        <taxon>Fungi</taxon>
        <taxon>Fungi incertae sedis</taxon>
        <taxon>Chytridiomycota</taxon>
        <taxon>Chytridiomycota incertae sedis</taxon>
        <taxon>Monoblepharidomycetes</taxon>
        <taxon>Monoblepharidales</taxon>
        <taxon>Gonapodyaceae</taxon>
        <taxon>Gonapodya</taxon>
    </lineage>
</organism>
<dbReference type="PANTHER" id="PTHR13539">
    <property type="entry name" value="CALMODULIN-LYSINE N-METHYLTRANSFERASE"/>
    <property type="match status" value="1"/>
</dbReference>
<dbReference type="PANTHER" id="PTHR13539:SF3">
    <property type="entry name" value="CALMODULIN-LYSINE N-METHYLTRANSFERASE"/>
    <property type="match status" value="1"/>
</dbReference>
<evidence type="ECO:0000256" key="5">
    <source>
        <dbReference type="ARBA" id="ARBA00022490"/>
    </source>
</evidence>
<proteinExistence type="predicted"/>
<dbReference type="Gene3D" id="3.40.50.150">
    <property type="entry name" value="Vaccinia Virus protein VP39"/>
    <property type="match status" value="1"/>
</dbReference>
<dbReference type="InterPro" id="IPR019410">
    <property type="entry name" value="Methyltransf_16"/>
</dbReference>
<evidence type="ECO:0000256" key="7">
    <source>
        <dbReference type="ARBA" id="ARBA00022679"/>
    </source>
</evidence>